<organism evidence="2 3">
    <name type="scientific">Pleurodeles waltl</name>
    <name type="common">Iberian ribbed newt</name>
    <dbReference type="NCBI Taxonomy" id="8319"/>
    <lineage>
        <taxon>Eukaryota</taxon>
        <taxon>Metazoa</taxon>
        <taxon>Chordata</taxon>
        <taxon>Craniata</taxon>
        <taxon>Vertebrata</taxon>
        <taxon>Euteleostomi</taxon>
        <taxon>Amphibia</taxon>
        <taxon>Batrachia</taxon>
        <taxon>Caudata</taxon>
        <taxon>Salamandroidea</taxon>
        <taxon>Salamandridae</taxon>
        <taxon>Pleurodelinae</taxon>
        <taxon>Pleurodeles</taxon>
    </lineage>
</organism>
<dbReference type="EMBL" id="JANPWB010000012">
    <property type="protein sequence ID" value="KAJ1118061.1"/>
    <property type="molecule type" value="Genomic_DNA"/>
</dbReference>
<sequence>MRKGGPGGTMSGCWTFQSARRGLPWNPLLRTGSEMCCSQLGYLESLWWSVCKGPGAPLRAIIARLLNYKDRVCVLRAACESDKELDENCKISIYPDYTNKVQNSRKGFMEVKAKLRAMNISYMLLYPACLKVLLGGRSHFFDRAEEVWRWLEMWDKVATGRTEGTGGVTRRASGVESPDWRSHETGRLADSCHRVEIQRDGTMAVVTAESVGGTALEQELEVGGDSGIT</sequence>
<gene>
    <name evidence="2" type="ORF">NDU88_006256</name>
</gene>
<protein>
    <submittedName>
        <fullName evidence="2">Uncharacterized protein</fullName>
    </submittedName>
</protein>
<evidence type="ECO:0000313" key="2">
    <source>
        <dbReference type="EMBL" id="KAJ1118061.1"/>
    </source>
</evidence>
<reference evidence="2" key="1">
    <citation type="journal article" date="2022" name="bioRxiv">
        <title>Sequencing and chromosome-scale assembly of the giantPleurodeles waltlgenome.</title>
        <authorList>
            <person name="Brown T."/>
            <person name="Elewa A."/>
            <person name="Iarovenko S."/>
            <person name="Subramanian E."/>
            <person name="Araus A.J."/>
            <person name="Petzold A."/>
            <person name="Susuki M."/>
            <person name="Suzuki K.-i.T."/>
            <person name="Hayashi T."/>
            <person name="Toyoda A."/>
            <person name="Oliveira C."/>
            <person name="Osipova E."/>
            <person name="Leigh N.D."/>
            <person name="Simon A."/>
            <person name="Yun M.H."/>
        </authorList>
    </citation>
    <scope>NUCLEOTIDE SEQUENCE</scope>
    <source>
        <strain evidence="2">20211129_DDA</strain>
        <tissue evidence="2">Liver</tissue>
    </source>
</reference>
<feature type="region of interest" description="Disordered" evidence="1">
    <location>
        <begin position="162"/>
        <end position="183"/>
    </location>
</feature>
<accession>A0AAV7NRE3</accession>
<comment type="caution">
    <text evidence="2">The sequence shown here is derived from an EMBL/GenBank/DDBJ whole genome shotgun (WGS) entry which is preliminary data.</text>
</comment>
<keyword evidence="3" id="KW-1185">Reference proteome</keyword>
<proteinExistence type="predicted"/>
<evidence type="ECO:0000256" key="1">
    <source>
        <dbReference type="SAM" id="MobiDB-lite"/>
    </source>
</evidence>
<name>A0AAV7NRE3_PLEWA</name>
<dbReference type="Proteomes" id="UP001066276">
    <property type="component" value="Chromosome 8"/>
</dbReference>
<evidence type="ECO:0000313" key="3">
    <source>
        <dbReference type="Proteomes" id="UP001066276"/>
    </source>
</evidence>
<dbReference type="Gene3D" id="3.30.250.20">
    <property type="entry name" value="L1 transposable element, C-terminal domain"/>
    <property type="match status" value="1"/>
</dbReference>
<dbReference type="AlphaFoldDB" id="A0AAV7NRE3"/>
<dbReference type="InterPro" id="IPR042566">
    <property type="entry name" value="L1_C"/>
</dbReference>